<dbReference type="PANTHER" id="PTHR39290">
    <property type="entry name" value="C3H1-TYPE DOMAIN-CONTAINING PROTEIN-RELATED"/>
    <property type="match status" value="1"/>
</dbReference>
<protein>
    <submittedName>
        <fullName evidence="1">Uncharacterized protein</fullName>
    </submittedName>
</protein>
<dbReference type="Proteomes" id="UP000270343">
    <property type="component" value="Unassembled WGS sequence"/>
</dbReference>
<dbReference type="OrthoDB" id="4123298at2"/>
<dbReference type="RefSeq" id="WP_120759406.1">
    <property type="nucleotide sequence ID" value="NZ_RBAM01000024.1"/>
</dbReference>
<keyword evidence="2" id="KW-1185">Reference proteome</keyword>
<organism evidence="1 2">
    <name type="scientific">Streptomyces klenkii</name>
    <dbReference type="NCBI Taxonomy" id="1420899"/>
    <lineage>
        <taxon>Bacteria</taxon>
        <taxon>Bacillati</taxon>
        <taxon>Actinomycetota</taxon>
        <taxon>Actinomycetes</taxon>
        <taxon>Kitasatosporales</taxon>
        <taxon>Streptomycetaceae</taxon>
        <taxon>Streptomyces</taxon>
    </lineage>
</organism>
<comment type="caution">
    <text evidence="1">The sequence shown here is derived from an EMBL/GenBank/DDBJ whole genome shotgun (WGS) entry which is preliminary data.</text>
</comment>
<dbReference type="AlphaFoldDB" id="A0A3B0AR93"/>
<reference evidence="1 2" key="1">
    <citation type="journal article" date="2015" name="Antonie Van Leeuwenhoek">
        <title>Streptomyces klenkii sp. nov., isolated from deep marine sediment.</title>
        <authorList>
            <person name="Veyisoglu A."/>
            <person name="Sahin N."/>
        </authorList>
    </citation>
    <scope>NUCLEOTIDE SEQUENCE [LARGE SCALE GENOMIC DNA]</scope>
    <source>
        <strain evidence="1 2">KCTC 29202</strain>
    </source>
</reference>
<evidence type="ECO:0000313" key="2">
    <source>
        <dbReference type="Proteomes" id="UP000270343"/>
    </source>
</evidence>
<evidence type="ECO:0000313" key="1">
    <source>
        <dbReference type="EMBL" id="RKN61907.1"/>
    </source>
</evidence>
<gene>
    <name evidence="1" type="ORF">D7231_32060</name>
</gene>
<dbReference type="PANTHER" id="PTHR39290:SF6">
    <property type="entry name" value="S-ADENOSYL-L-METHIONINE-DEPENDENT METHYLTRANSFERASES SUPERFAMILY PROTEIN"/>
    <property type="match status" value="1"/>
</dbReference>
<dbReference type="SUPFAM" id="SSF53335">
    <property type="entry name" value="S-adenosyl-L-methionine-dependent methyltransferases"/>
    <property type="match status" value="1"/>
</dbReference>
<accession>A0A3B0AR93</accession>
<dbReference type="EMBL" id="RBAM01000024">
    <property type="protein sequence ID" value="RKN61907.1"/>
    <property type="molecule type" value="Genomic_DNA"/>
</dbReference>
<proteinExistence type="predicted"/>
<dbReference type="InterPro" id="IPR029063">
    <property type="entry name" value="SAM-dependent_MTases_sf"/>
</dbReference>
<sequence>MNTPQHIIAGLRAAWEQPGAGRNPYSSRALRPIAHGPEDQITPDGTENPLWDIVRWMPAEPGPGGGLRPTAVHDAFPSPLATALSDMGASRHHLTTRYAWSIPTPGDIRWIAEQLGGRAVVEIGAGTGYWAWQMEQAGIGVAAYDPHPVAHDNTYCKAGPYSTVRRDDATAVKHHADRALLMVWPPYGARCAREALEMYEGDLFLYAGEGDSGCTADDAFYDLLAAEWEQTSAAERHVTWSGIHCRLRAYHRKDGAR</sequence>
<name>A0A3B0AR93_9ACTN</name>